<evidence type="ECO:0000256" key="2">
    <source>
        <dbReference type="ARBA" id="ARBA00012386"/>
    </source>
</evidence>
<dbReference type="Proteomes" id="UP000035680">
    <property type="component" value="Unassembled WGS sequence"/>
</dbReference>
<dbReference type="GO" id="GO:0016432">
    <property type="term" value="F:tRNA-uridine aminocarboxypropyltransferase activity"/>
    <property type="evidence" value="ECO:0007669"/>
    <property type="project" value="UniProtKB-EC"/>
</dbReference>
<evidence type="ECO:0000313" key="13">
    <source>
        <dbReference type="Proteomes" id="UP000035680"/>
    </source>
</evidence>
<keyword evidence="13" id="KW-1185">Reference proteome</keyword>
<protein>
    <recommendedName>
        <fullName evidence="9">tRNA-uridine aminocarboxypropyltransferase 1</fullName>
        <ecNumber evidence="2">2.5.1.25</ecNumber>
    </recommendedName>
    <alternativeName>
        <fullName evidence="10">DTW domain-containing protein 1</fullName>
    </alternativeName>
</protein>
<evidence type="ECO:0000256" key="10">
    <source>
        <dbReference type="ARBA" id="ARBA00042508"/>
    </source>
</evidence>
<evidence type="ECO:0000259" key="12">
    <source>
        <dbReference type="SMART" id="SM01144"/>
    </source>
</evidence>
<evidence type="ECO:0000313" key="14">
    <source>
        <dbReference type="WBParaSite" id="SVE_1765900.1"/>
    </source>
</evidence>
<dbReference type="GO" id="GO:0005634">
    <property type="term" value="C:nucleus"/>
    <property type="evidence" value="ECO:0007669"/>
    <property type="project" value="UniProtKB-SubCell"/>
</dbReference>
<dbReference type="EC" id="2.5.1.25" evidence="2"/>
<evidence type="ECO:0000256" key="8">
    <source>
        <dbReference type="ARBA" id="ARBA00038290"/>
    </source>
</evidence>
<evidence type="ECO:0000256" key="5">
    <source>
        <dbReference type="ARBA" id="ARBA00022694"/>
    </source>
</evidence>
<keyword evidence="5" id="KW-0819">tRNA processing</keyword>
<dbReference type="PANTHER" id="PTHR15627:SF8">
    <property type="entry name" value="TRNA-URIDINE AMINOCARBOXYPROPYLTRANSFERASE 1"/>
    <property type="match status" value="1"/>
</dbReference>
<evidence type="ECO:0000256" key="11">
    <source>
        <dbReference type="ARBA" id="ARBA00048718"/>
    </source>
</evidence>
<name>A0A0K0FYY2_STRVS</name>
<dbReference type="PANTHER" id="PTHR15627">
    <property type="entry name" value="NATURAL KILLER CELL-SPECIFIC ANTIGEN KLIP1"/>
    <property type="match status" value="1"/>
</dbReference>
<evidence type="ECO:0000256" key="1">
    <source>
        <dbReference type="ARBA" id="ARBA00004123"/>
    </source>
</evidence>
<comment type="catalytic activity">
    <reaction evidence="11">
        <text>a uridine in tRNA + S-adenosyl-L-methionine = a 3-[(3S)-3-amino-3-carboxypropyl]uridine in tRNA + S-methyl-5'-thioadenosine + H(+)</text>
        <dbReference type="Rhea" id="RHEA:62432"/>
        <dbReference type="Rhea" id="RHEA-COMP:13339"/>
        <dbReference type="Rhea" id="RHEA-COMP:16092"/>
        <dbReference type="ChEBI" id="CHEBI:15378"/>
        <dbReference type="ChEBI" id="CHEBI:17509"/>
        <dbReference type="ChEBI" id="CHEBI:59789"/>
        <dbReference type="ChEBI" id="CHEBI:65315"/>
        <dbReference type="ChEBI" id="CHEBI:82930"/>
        <dbReference type="EC" id="2.5.1.25"/>
    </reaction>
</comment>
<comment type="subcellular location">
    <subcellularLocation>
        <location evidence="1">Nucleus</location>
    </subcellularLocation>
</comment>
<dbReference type="STRING" id="75913.A0A0K0FYY2"/>
<evidence type="ECO:0000256" key="4">
    <source>
        <dbReference type="ARBA" id="ARBA00022691"/>
    </source>
</evidence>
<dbReference type="InterPro" id="IPR051521">
    <property type="entry name" value="tRNA_Mod/Golgi_Maint"/>
</dbReference>
<evidence type="ECO:0000256" key="3">
    <source>
        <dbReference type="ARBA" id="ARBA00022679"/>
    </source>
</evidence>
<keyword evidence="6" id="KW-0539">Nucleus</keyword>
<dbReference type="WBParaSite" id="SVE_1765900.1">
    <property type="protein sequence ID" value="SVE_1765900.1"/>
    <property type="gene ID" value="SVE_1765900"/>
</dbReference>
<keyword evidence="3" id="KW-0808">Transferase</keyword>
<evidence type="ECO:0000256" key="6">
    <source>
        <dbReference type="ARBA" id="ARBA00023242"/>
    </source>
</evidence>
<dbReference type="SMART" id="SM01144">
    <property type="entry name" value="DTW"/>
    <property type="match status" value="1"/>
</dbReference>
<comment type="similarity">
    <text evidence="8">Belongs to the TDD superfamily. DTWD1 family.</text>
</comment>
<dbReference type="GO" id="GO:0006400">
    <property type="term" value="P:tRNA modification"/>
    <property type="evidence" value="ECO:0007669"/>
    <property type="project" value="TreeGrafter"/>
</dbReference>
<dbReference type="AlphaFoldDB" id="A0A0K0FYY2"/>
<reference evidence="14" key="2">
    <citation type="submission" date="2015-08" db="UniProtKB">
        <authorList>
            <consortium name="WormBaseParasite"/>
        </authorList>
    </citation>
    <scope>IDENTIFICATION</scope>
</reference>
<proteinExistence type="inferred from homology"/>
<keyword evidence="4" id="KW-0949">S-adenosyl-L-methionine</keyword>
<evidence type="ECO:0000256" key="9">
    <source>
        <dbReference type="ARBA" id="ARBA00039242"/>
    </source>
</evidence>
<comment type="function">
    <text evidence="7">Catalyzes the formation of 3-(3-amino-3-carboxypropyl)uridine (acp3U) at position 20 in the D-loop of several cytoplasmic tRNAs (acp3U(20)).</text>
</comment>
<accession>A0A0K0FYY2</accession>
<organism evidence="13 14">
    <name type="scientific">Strongyloides venezuelensis</name>
    <name type="common">Threadworm</name>
    <dbReference type="NCBI Taxonomy" id="75913"/>
    <lineage>
        <taxon>Eukaryota</taxon>
        <taxon>Metazoa</taxon>
        <taxon>Ecdysozoa</taxon>
        <taxon>Nematoda</taxon>
        <taxon>Chromadorea</taxon>
        <taxon>Rhabditida</taxon>
        <taxon>Tylenchina</taxon>
        <taxon>Panagrolaimomorpha</taxon>
        <taxon>Strongyloidoidea</taxon>
        <taxon>Strongyloididae</taxon>
        <taxon>Strongyloides</taxon>
    </lineage>
</organism>
<dbReference type="Pfam" id="PF03942">
    <property type="entry name" value="DTW"/>
    <property type="match status" value="1"/>
</dbReference>
<evidence type="ECO:0000256" key="7">
    <source>
        <dbReference type="ARBA" id="ARBA00037050"/>
    </source>
</evidence>
<reference evidence="13" key="1">
    <citation type="submission" date="2014-07" db="EMBL/GenBank/DDBJ databases">
        <authorList>
            <person name="Martin A.A"/>
            <person name="De Silva N."/>
        </authorList>
    </citation>
    <scope>NUCLEOTIDE SEQUENCE</scope>
</reference>
<feature type="domain" description="DTW" evidence="12">
    <location>
        <begin position="29"/>
        <end position="219"/>
    </location>
</feature>
<sequence length="241" mass="28967">MSEKFKLADDSQLRSLKDRVQCRMCKKKRLYFCYDCHEYCEGIKELVPEVQLPTKVDIIKHKLERNSKSTAIMCKLTAPKSTRIFTPDDCPNYNDEMKNENIVLVFPSKNAIPIKEYIDKNGPIDKFVFLDSTWQQTGSLRNIRKLCKLPYVSMKTYRTDYWRPQYKFGDEYLATIEAVYFASKEAWEANNPDKIYDGFFDNLLFWFYFFRSFVREDYYPENRKLLEVHKKRKREIVKCFV</sequence>
<dbReference type="InterPro" id="IPR005636">
    <property type="entry name" value="DTW"/>
</dbReference>